<dbReference type="EMBL" id="FORA01000004">
    <property type="protein sequence ID" value="SFJ61272.1"/>
    <property type="molecule type" value="Genomic_DNA"/>
</dbReference>
<keyword evidence="2" id="KW-0472">Membrane</keyword>
<evidence type="ECO:0000313" key="4">
    <source>
        <dbReference type="Proteomes" id="UP000199110"/>
    </source>
</evidence>
<gene>
    <name evidence="3" type="ORF">SAMN04488095_3253</name>
</gene>
<dbReference type="OrthoDB" id="9256272at2"/>
<dbReference type="RefSeq" id="WP_092783212.1">
    <property type="nucleotide sequence ID" value="NZ_FORA01000004.1"/>
</dbReference>
<evidence type="ECO:0000256" key="2">
    <source>
        <dbReference type="SAM" id="Phobius"/>
    </source>
</evidence>
<keyword evidence="2" id="KW-0812">Transmembrane</keyword>
<feature type="transmembrane region" description="Helical" evidence="2">
    <location>
        <begin position="18"/>
        <end position="36"/>
    </location>
</feature>
<reference evidence="3 4" key="1">
    <citation type="submission" date="2016-10" db="EMBL/GenBank/DDBJ databases">
        <authorList>
            <person name="de Groot N.N."/>
        </authorList>
    </citation>
    <scope>NUCLEOTIDE SEQUENCE [LARGE SCALE GENOMIC DNA]</scope>
    <source>
        <strain evidence="3 4">DSM 19073</strain>
    </source>
</reference>
<protein>
    <submittedName>
        <fullName evidence="3">Uncharacterized protein</fullName>
    </submittedName>
</protein>
<dbReference type="AlphaFoldDB" id="A0A1I3SSQ9"/>
<name>A0A1I3SSQ9_9RHOB</name>
<keyword evidence="4" id="KW-1185">Reference proteome</keyword>
<feature type="region of interest" description="Disordered" evidence="1">
    <location>
        <begin position="137"/>
        <end position="156"/>
    </location>
</feature>
<accession>A0A1I3SSQ9</accession>
<dbReference type="Proteomes" id="UP000199110">
    <property type="component" value="Unassembled WGS sequence"/>
</dbReference>
<proteinExistence type="predicted"/>
<evidence type="ECO:0000256" key="1">
    <source>
        <dbReference type="SAM" id="MobiDB-lite"/>
    </source>
</evidence>
<evidence type="ECO:0000313" key="3">
    <source>
        <dbReference type="EMBL" id="SFJ61272.1"/>
    </source>
</evidence>
<keyword evidence="2" id="KW-1133">Transmembrane helix</keyword>
<sequence>MGTMVAGAPLLAGGPPGWVAYAGLGVITLVGGIYVMSQSRSQTRTVPATGTQTDTSERRCNRPWSVRVHAQGSIIGGRGGATLGAPPIVSPSAPVTSIAGIALAEATYAMLSRSQKSALADAKVRLQTWVGNRPPGGFLGQQSFRDRPGSRGSNRFDVDSYGCTPNFIT</sequence>
<feature type="compositionally biased region" description="Basic and acidic residues" evidence="1">
    <location>
        <begin position="144"/>
        <end position="156"/>
    </location>
</feature>
<dbReference type="STRING" id="390807.SAMN04488095_3253"/>
<organism evidence="3 4">
    <name type="scientific">Jannaschia pohangensis</name>
    <dbReference type="NCBI Taxonomy" id="390807"/>
    <lineage>
        <taxon>Bacteria</taxon>
        <taxon>Pseudomonadati</taxon>
        <taxon>Pseudomonadota</taxon>
        <taxon>Alphaproteobacteria</taxon>
        <taxon>Rhodobacterales</taxon>
        <taxon>Roseobacteraceae</taxon>
        <taxon>Jannaschia</taxon>
    </lineage>
</organism>